<keyword evidence="12 13" id="KW-0464">Manganese</keyword>
<keyword evidence="8 13" id="KW-0735">Signal-anchor</keyword>
<comment type="caution">
    <text evidence="14">The sequence shown here is derived from an EMBL/GenBank/DDBJ whole genome shotgun (WGS) entry which is preliminary data.</text>
</comment>
<gene>
    <name evidence="14" type="ORF">LUZ61_020524</name>
</gene>
<dbReference type="Gene3D" id="3.90.550.50">
    <property type="match status" value="1"/>
</dbReference>
<keyword evidence="11 13" id="KW-0472">Membrane</keyword>
<dbReference type="Proteomes" id="UP001210211">
    <property type="component" value="Unassembled WGS sequence"/>
</dbReference>
<keyword evidence="6" id="KW-0808">Transferase</keyword>
<evidence type="ECO:0000256" key="11">
    <source>
        <dbReference type="ARBA" id="ARBA00023136"/>
    </source>
</evidence>
<dbReference type="InterPro" id="IPR002659">
    <property type="entry name" value="Glyco_trans_31"/>
</dbReference>
<dbReference type="SUPFAM" id="SSF53448">
    <property type="entry name" value="Nucleotide-diphospho-sugar transferases"/>
    <property type="match status" value="1"/>
</dbReference>
<proteinExistence type="inferred from homology"/>
<evidence type="ECO:0000256" key="13">
    <source>
        <dbReference type="RuleBase" id="RU363063"/>
    </source>
</evidence>
<evidence type="ECO:0000256" key="6">
    <source>
        <dbReference type="ARBA" id="ARBA00022679"/>
    </source>
</evidence>
<dbReference type="InterPro" id="IPR029044">
    <property type="entry name" value="Nucleotide-diphossugar_trans"/>
</dbReference>
<dbReference type="AlphaFoldDB" id="A0AAD5ZD66"/>
<protein>
    <recommendedName>
        <fullName evidence="13">Hexosyltransferase</fullName>
        <ecNumber evidence="13">2.4.1.-</ecNumber>
    </recommendedName>
</protein>
<keyword evidence="5 13" id="KW-0328">Glycosyltransferase</keyword>
<keyword evidence="9 13" id="KW-1133">Transmembrane helix</keyword>
<keyword evidence="15" id="KW-1185">Reference proteome</keyword>
<evidence type="ECO:0000313" key="15">
    <source>
        <dbReference type="Proteomes" id="UP001210211"/>
    </source>
</evidence>
<evidence type="ECO:0000256" key="9">
    <source>
        <dbReference type="ARBA" id="ARBA00022989"/>
    </source>
</evidence>
<dbReference type="GO" id="GO:0016758">
    <property type="term" value="F:hexosyltransferase activity"/>
    <property type="evidence" value="ECO:0007669"/>
    <property type="project" value="InterPro"/>
</dbReference>
<reference evidence="14 15" key="1">
    <citation type="journal article" date="2022" name="Cell">
        <title>Repeat-based holocentromeres influence genome architecture and karyotype evolution.</title>
        <authorList>
            <person name="Hofstatter P.G."/>
            <person name="Thangavel G."/>
            <person name="Lux T."/>
            <person name="Neumann P."/>
            <person name="Vondrak T."/>
            <person name="Novak P."/>
            <person name="Zhang M."/>
            <person name="Costa L."/>
            <person name="Castellani M."/>
            <person name="Scott A."/>
            <person name="Toegelov H."/>
            <person name="Fuchs J."/>
            <person name="Mata-Sucre Y."/>
            <person name="Dias Y."/>
            <person name="Vanzela A.L.L."/>
            <person name="Huettel B."/>
            <person name="Almeida C.C.S."/>
            <person name="Simkova H."/>
            <person name="Souza G."/>
            <person name="Pedrosa-Harand A."/>
            <person name="Macas J."/>
            <person name="Mayer K.F.X."/>
            <person name="Houben A."/>
            <person name="Marques A."/>
        </authorList>
    </citation>
    <scope>NUCLEOTIDE SEQUENCE [LARGE SCALE GENOMIC DNA]</scope>
    <source>
        <strain evidence="14">RhyTen1mFocal</strain>
    </source>
</reference>
<evidence type="ECO:0000256" key="1">
    <source>
        <dbReference type="ARBA" id="ARBA00001936"/>
    </source>
</evidence>
<comment type="subcellular location">
    <subcellularLocation>
        <location evidence="2 13">Golgi apparatus membrane</location>
        <topology evidence="2 13">Single-pass type II membrane protein</topology>
    </subcellularLocation>
</comment>
<dbReference type="PANTHER" id="PTHR11214">
    <property type="entry name" value="BETA-1,3-N-ACETYLGLUCOSAMINYLTRANSFERASE"/>
    <property type="match status" value="1"/>
</dbReference>
<organism evidence="14 15">
    <name type="scientific">Rhynchospora tenuis</name>
    <dbReference type="NCBI Taxonomy" id="198213"/>
    <lineage>
        <taxon>Eukaryota</taxon>
        <taxon>Viridiplantae</taxon>
        <taxon>Streptophyta</taxon>
        <taxon>Embryophyta</taxon>
        <taxon>Tracheophyta</taxon>
        <taxon>Spermatophyta</taxon>
        <taxon>Magnoliopsida</taxon>
        <taxon>Liliopsida</taxon>
        <taxon>Poales</taxon>
        <taxon>Cyperaceae</taxon>
        <taxon>Cyperoideae</taxon>
        <taxon>Rhynchosporeae</taxon>
        <taxon>Rhynchospora</taxon>
    </lineage>
</organism>
<evidence type="ECO:0000256" key="12">
    <source>
        <dbReference type="ARBA" id="ARBA00023211"/>
    </source>
</evidence>
<comment type="similarity">
    <text evidence="4 13">Belongs to the glycosyltransferase 31 family.</text>
</comment>
<evidence type="ECO:0000256" key="2">
    <source>
        <dbReference type="ARBA" id="ARBA00004323"/>
    </source>
</evidence>
<dbReference type="PANTHER" id="PTHR11214:SF363">
    <property type="entry name" value="HEXOSYLTRANSFERASE"/>
    <property type="match status" value="1"/>
</dbReference>
<evidence type="ECO:0000313" key="14">
    <source>
        <dbReference type="EMBL" id="KAJ3691360.1"/>
    </source>
</evidence>
<sequence>MTDSFFSKEPPHLYLLFLSCLLLLLTVFVVYPNDLRLQSLFSACSNNGPSILGPVSTRPDFRVLIGIITTPWTFERRHLLRHVYSKSLWPAKNVTDYLDIRFVICNVTNNEEHISMLELEIMAYDDIIILNCTESTFFAKTHSYFTSLPDFFGRGRPYDYVMKTDDDTYLRLDALVASLRDKPRNDMYYGVEIPCNGTEFNFWIPAPFMTGLGYVLSWDLVEWMADSKVPVNLMLQPEDMMVGWWLQMGKKGKNRYNSFPMMYDIRGDDQEPNCFRHDLTTDTVAVHRLKENSRWATVLKYFNVTRGLIKLSKLHYIA</sequence>
<accession>A0AAD5ZD66</accession>
<dbReference type="EMBL" id="JAMRDG010000002">
    <property type="protein sequence ID" value="KAJ3691360.1"/>
    <property type="molecule type" value="Genomic_DNA"/>
</dbReference>
<evidence type="ECO:0000256" key="5">
    <source>
        <dbReference type="ARBA" id="ARBA00022676"/>
    </source>
</evidence>
<evidence type="ECO:0000256" key="7">
    <source>
        <dbReference type="ARBA" id="ARBA00022692"/>
    </source>
</evidence>
<keyword evidence="10 13" id="KW-0333">Golgi apparatus</keyword>
<dbReference type="Pfam" id="PF01762">
    <property type="entry name" value="Galactosyl_T"/>
    <property type="match status" value="1"/>
</dbReference>
<dbReference type="EC" id="2.4.1.-" evidence="13"/>
<evidence type="ECO:0000256" key="10">
    <source>
        <dbReference type="ARBA" id="ARBA00023034"/>
    </source>
</evidence>
<evidence type="ECO:0000256" key="4">
    <source>
        <dbReference type="ARBA" id="ARBA00008661"/>
    </source>
</evidence>
<evidence type="ECO:0000256" key="3">
    <source>
        <dbReference type="ARBA" id="ARBA00004922"/>
    </source>
</evidence>
<comment type="cofactor">
    <cofactor evidence="1 13">
        <name>Mn(2+)</name>
        <dbReference type="ChEBI" id="CHEBI:29035"/>
    </cofactor>
</comment>
<dbReference type="GO" id="GO:0000139">
    <property type="term" value="C:Golgi membrane"/>
    <property type="evidence" value="ECO:0007669"/>
    <property type="project" value="UniProtKB-SubCell"/>
</dbReference>
<keyword evidence="7 13" id="KW-0812">Transmembrane</keyword>
<evidence type="ECO:0000256" key="8">
    <source>
        <dbReference type="ARBA" id="ARBA00022968"/>
    </source>
</evidence>
<comment type="pathway">
    <text evidence="3">Protein modification; protein glycosylation.</text>
</comment>
<name>A0AAD5ZD66_9POAL</name>
<feature type="transmembrane region" description="Helical" evidence="13">
    <location>
        <begin position="12"/>
        <end position="31"/>
    </location>
</feature>